<dbReference type="Proteomes" id="UP000245962">
    <property type="component" value="Unassembled WGS sequence"/>
</dbReference>
<organism evidence="1 2">
    <name type="scientific">Marixanthomonas spongiae</name>
    <dbReference type="NCBI Taxonomy" id="2174845"/>
    <lineage>
        <taxon>Bacteria</taxon>
        <taxon>Pseudomonadati</taxon>
        <taxon>Bacteroidota</taxon>
        <taxon>Flavobacteriia</taxon>
        <taxon>Flavobacteriales</taxon>
        <taxon>Flavobacteriaceae</taxon>
        <taxon>Marixanthomonas</taxon>
    </lineage>
</organism>
<gene>
    <name evidence="1" type="ORF">DDV96_00950</name>
</gene>
<name>A0A2U0I7P0_9FLAO</name>
<evidence type="ECO:0000313" key="2">
    <source>
        <dbReference type="Proteomes" id="UP000245962"/>
    </source>
</evidence>
<proteinExistence type="predicted"/>
<accession>A0A2U0I7P0</accession>
<dbReference type="EMBL" id="QEHR01000001">
    <property type="protein sequence ID" value="PVW17119.1"/>
    <property type="molecule type" value="Genomic_DNA"/>
</dbReference>
<dbReference type="AlphaFoldDB" id="A0A2U0I7P0"/>
<evidence type="ECO:0000313" key="1">
    <source>
        <dbReference type="EMBL" id="PVW17119.1"/>
    </source>
</evidence>
<keyword evidence="2" id="KW-1185">Reference proteome</keyword>
<comment type="caution">
    <text evidence="1">The sequence shown here is derived from an EMBL/GenBank/DDBJ whole genome shotgun (WGS) entry which is preliminary data.</text>
</comment>
<reference evidence="1 2" key="1">
    <citation type="submission" date="2018-04" db="EMBL/GenBank/DDBJ databases">
        <title>Marixanthomonas spongiae HN-E44 sp. nov., isolated from a marine sponge.</title>
        <authorList>
            <person name="Luo L."/>
            <person name="Zhuang L."/>
        </authorList>
    </citation>
    <scope>NUCLEOTIDE SEQUENCE [LARGE SCALE GENOMIC DNA]</scope>
    <source>
        <strain evidence="1 2">HN-E44</strain>
    </source>
</reference>
<sequence length="81" mass="9587">MFPVVLIVAFLLLLVGMLLLFCFRNRTSQKLQALKVNRIKKQIAIHQKQIKVRNSYLNTYDFLEYNLNDSLFTQKNINLNL</sequence>
<protein>
    <submittedName>
        <fullName evidence="1">Uncharacterized protein</fullName>
    </submittedName>
</protein>